<comment type="caution">
    <text evidence="1">The sequence shown here is derived from an EMBL/GenBank/DDBJ whole genome shotgun (WGS) entry which is preliminary data.</text>
</comment>
<organism evidence="1">
    <name type="scientific">Sesamum latifolium</name>
    <dbReference type="NCBI Taxonomy" id="2727402"/>
    <lineage>
        <taxon>Eukaryota</taxon>
        <taxon>Viridiplantae</taxon>
        <taxon>Streptophyta</taxon>
        <taxon>Embryophyta</taxon>
        <taxon>Tracheophyta</taxon>
        <taxon>Spermatophyta</taxon>
        <taxon>Magnoliopsida</taxon>
        <taxon>eudicotyledons</taxon>
        <taxon>Gunneridae</taxon>
        <taxon>Pentapetalae</taxon>
        <taxon>asterids</taxon>
        <taxon>lamiids</taxon>
        <taxon>Lamiales</taxon>
        <taxon>Pedaliaceae</taxon>
        <taxon>Sesamum</taxon>
    </lineage>
</organism>
<gene>
    <name evidence="1" type="ORF">Slati_4159500</name>
</gene>
<sequence>MSQGTWGSIRYLIGLSRDTSKKFLEGDELMSRGTPLPLVEAKTLLVEVCFSQILQVEACCLDISLVEAHLYQGRAKAIGFERISVLRLGFFLNCFYLVFQGLDGFLATGLVEIPYVPNRSHDLWKKVSLQDIHCFKAKHESEHQ</sequence>
<name>A0AAW2TCF2_9LAMI</name>
<evidence type="ECO:0000313" key="1">
    <source>
        <dbReference type="EMBL" id="KAL0401296.1"/>
    </source>
</evidence>
<reference evidence="1" key="1">
    <citation type="submission" date="2020-06" db="EMBL/GenBank/DDBJ databases">
        <authorList>
            <person name="Li T."/>
            <person name="Hu X."/>
            <person name="Zhang T."/>
            <person name="Song X."/>
            <person name="Zhang H."/>
            <person name="Dai N."/>
            <person name="Sheng W."/>
            <person name="Hou X."/>
            <person name="Wei L."/>
        </authorList>
    </citation>
    <scope>NUCLEOTIDE SEQUENCE</scope>
    <source>
        <strain evidence="1">KEN1</strain>
        <tissue evidence="1">Leaf</tissue>
    </source>
</reference>
<dbReference type="EMBL" id="JACGWN010000015">
    <property type="protein sequence ID" value="KAL0401296.1"/>
    <property type="molecule type" value="Genomic_DNA"/>
</dbReference>
<proteinExistence type="predicted"/>
<accession>A0AAW2TCF2</accession>
<dbReference type="AlphaFoldDB" id="A0AAW2TCF2"/>
<protein>
    <submittedName>
        <fullName evidence="1">Uncharacterized protein</fullName>
    </submittedName>
</protein>
<reference evidence="1" key="2">
    <citation type="journal article" date="2024" name="Plant">
        <title>Genomic evolution and insights into agronomic trait innovations of Sesamum species.</title>
        <authorList>
            <person name="Miao H."/>
            <person name="Wang L."/>
            <person name="Qu L."/>
            <person name="Liu H."/>
            <person name="Sun Y."/>
            <person name="Le M."/>
            <person name="Wang Q."/>
            <person name="Wei S."/>
            <person name="Zheng Y."/>
            <person name="Lin W."/>
            <person name="Duan Y."/>
            <person name="Cao H."/>
            <person name="Xiong S."/>
            <person name="Wang X."/>
            <person name="Wei L."/>
            <person name="Li C."/>
            <person name="Ma Q."/>
            <person name="Ju M."/>
            <person name="Zhao R."/>
            <person name="Li G."/>
            <person name="Mu C."/>
            <person name="Tian Q."/>
            <person name="Mei H."/>
            <person name="Zhang T."/>
            <person name="Gao T."/>
            <person name="Zhang H."/>
        </authorList>
    </citation>
    <scope>NUCLEOTIDE SEQUENCE</scope>
    <source>
        <strain evidence="1">KEN1</strain>
    </source>
</reference>